<dbReference type="EC" id="2.7.13.3" evidence="2"/>
<evidence type="ECO:0000256" key="2">
    <source>
        <dbReference type="ARBA" id="ARBA00012438"/>
    </source>
</evidence>
<dbReference type="Pfam" id="PF02518">
    <property type="entry name" value="HATPase_c"/>
    <property type="match status" value="1"/>
</dbReference>
<keyword evidence="4" id="KW-0808">Transferase</keyword>
<keyword evidence="5" id="KW-0547">Nucleotide-binding</keyword>
<dbReference type="InterPro" id="IPR036890">
    <property type="entry name" value="HATPase_C_sf"/>
</dbReference>
<evidence type="ECO:0000259" key="12">
    <source>
        <dbReference type="PROSITE" id="PS50113"/>
    </source>
</evidence>
<evidence type="ECO:0000256" key="9">
    <source>
        <dbReference type="SAM" id="Coils"/>
    </source>
</evidence>
<feature type="domain" description="PAC" evidence="12">
    <location>
        <begin position="290"/>
        <end position="340"/>
    </location>
</feature>
<dbReference type="Gene3D" id="1.20.5.1930">
    <property type="match status" value="1"/>
</dbReference>
<dbReference type="GO" id="GO:0006355">
    <property type="term" value="P:regulation of DNA-templated transcription"/>
    <property type="evidence" value="ECO:0007669"/>
    <property type="project" value="InterPro"/>
</dbReference>
<keyword evidence="3" id="KW-0597">Phosphoprotein</keyword>
<dbReference type="InterPro" id="IPR050482">
    <property type="entry name" value="Sensor_HK_TwoCompSys"/>
</dbReference>
<protein>
    <recommendedName>
        <fullName evidence="2">histidine kinase</fullName>
        <ecNumber evidence="2">2.7.13.3</ecNumber>
    </recommendedName>
</protein>
<dbReference type="SUPFAM" id="SSF55874">
    <property type="entry name" value="ATPase domain of HSP90 chaperone/DNA topoisomerase II/histidine kinase"/>
    <property type="match status" value="1"/>
</dbReference>
<feature type="domain" description="Histidine kinase" evidence="10">
    <location>
        <begin position="589"/>
        <end position="677"/>
    </location>
</feature>
<dbReference type="InterPro" id="IPR000014">
    <property type="entry name" value="PAS"/>
</dbReference>
<evidence type="ECO:0000256" key="7">
    <source>
        <dbReference type="ARBA" id="ARBA00022840"/>
    </source>
</evidence>
<dbReference type="CDD" id="cd16917">
    <property type="entry name" value="HATPase_UhpB-NarQ-NarX-like"/>
    <property type="match status" value="1"/>
</dbReference>
<keyword evidence="8" id="KW-0902">Two-component regulatory system</keyword>
<evidence type="ECO:0000313" key="13">
    <source>
        <dbReference type="EMBL" id="SHL05329.1"/>
    </source>
</evidence>
<dbReference type="GO" id="GO:0000155">
    <property type="term" value="F:phosphorelay sensor kinase activity"/>
    <property type="evidence" value="ECO:0007669"/>
    <property type="project" value="InterPro"/>
</dbReference>
<sequence>MVGVFINKVILTIIWGGRMLSRVSFRTLFLLSGGKQEVSVPSPLYEELSPMKKEAVCSDAQRRAQVEHAIVEAARLLVGPDPLDMQALLRLLGEATGAASVYFVGVPQSREQEEEYTYTVWHRRRPRVSNWWRELETRIRQHFPTPTAQDEVLHLSENLLVVPVLSAEERFYGYLGLEFSDGLPEARQEEARLLEVLGGLLATYFDRQATETARRESEERWRLLVEQLPEPILLAAQDRLVYLNPAGRRLLGAEEEEDLTGRSLLDFFSADQYEEIARQLRRLEAGASVAPFECTVIRFDGEERVVELTAAPVVFEGRPVVQMILRDLTERRRAEERYRSFVRTITEGIWRIELRQPVAVTTLPELQVEHLYRYGYLAECNAVMARWLGASDPEAVAGRPLETLRHYFRPRYLREFVQRGYELHGEEYALPGKQGMRYYVVNAVGTVERDRLVRIWGSAIEVTERVELERRMVQTLEAQQQAIGRDLHDGVGQLLTSIRMLSENLAHRLKAEQHELTELAQKVVRFAQEAAEGVRAIYRGLTPAQLYTEDLTLALEELAYNTNALPGIRCRFETDGQVCIDDPEVKLHLYRIAQEAVNNALKHAHASEIVLTLHRRDEFVELCVTDNGCGIDPQRARADSLGLKTMYYRARTIGGTLHIHSQPGEGTTICCRWPVGGVPGTV</sequence>
<dbReference type="Proteomes" id="UP000185812">
    <property type="component" value="Unassembled WGS sequence"/>
</dbReference>
<dbReference type="InterPro" id="IPR003594">
    <property type="entry name" value="HATPase_dom"/>
</dbReference>
<dbReference type="SUPFAM" id="SSF55785">
    <property type="entry name" value="PYP-like sensor domain (PAS domain)"/>
    <property type="match status" value="2"/>
</dbReference>
<evidence type="ECO:0000256" key="3">
    <source>
        <dbReference type="ARBA" id="ARBA00022553"/>
    </source>
</evidence>
<dbReference type="Pfam" id="PF00989">
    <property type="entry name" value="PAS"/>
    <property type="match status" value="1"/>
</dbReference>
<comment type="catalytic activity">
    <reaction evidence="1">
        <text>ATP + protein L-histidine = ADP + protein N-phospho-L-histidine.</text>
        <dbReference type="EC" id="2.7.13.3"/>
    </reaction>
</comment>
<reference evidence="14" key="1">
    <citation type="submission" date="2016-11" db="EMBL/GenBank/DDBJ databases">
        <authorList>
            <person name="Varghese N."/>
            <person name="Submissions S."/>
        </authorList>
    </citation>
    <scope>NUCLEOTIDE SEQUENCE [LARGE SCALE GENOMIC DNA]</scope>
    <source>
        <strain evidence="14">DSM 22212</strain>
    </source>
</reference>
<proteinExistence type="predicted"/>
<dbReference type="Gene3D" id="3.30.565.10">
    <property type="entry name" value="Histidine kinase-like ATPase, C-terminal domain"/>
    <property type="match status" value="1"/>
</dbReference>
<gene>
    <name evidence="13" type="ORF">SAMN04488087_2602</name>
</gene>
<dbReference type="CDD" id="cd00130">
    <property type="entry name" value="PAS"/>
    <property type="match status" value="1"/>
</dbReference>
<evidence type="ECO:0000259" key="11">
    <source>
        <dbReference type="PROSITE" id="PS50112"/>
    </source>
</evidence>
<evidence type="ECO:0000256" key="8">
    <source>
        <dbReference type="ARBA" id="ARBA00023012"/>
    </source>
</evidence>
<organism evidence="13 14">
    <name type="scientific">Rhodothermus profundi</name>
    <dbReference type="NCBI Taxonomy" id="633813"/>
    <lineage>
        <taxon>Bacteria</taxon>
        <taxon>Pseudomonadati</taxon>
        <taxon>Rhodothermota</taxon>
        <taxon>Rhodothermia</taxon>
        <taxon>Rhodothermales</taxon>
        <taxon>Rhodothermaceae</taxon>
        <taxon>Rhodothermus</taxon>
    </lineage>
</organism>
<dbReference type="InterPro" id="IPR011712">
    <property type="entry name" value="Sig_transdc_His_kin_sub3_dim/P"/>
</dbReference>
<dbReference type="PROSITE" id="PS50109">
    <property type="entry name" value="HIS_KIN"/>
    <property type="match status" value="1"/>
</dbReference>
<dbReference type="Pfam" id="PF07730">
    <property type="entry name" value="HisKA_3"/>
    <property type="match status" value="1"/>
</dbReference>
<keyword evidence="6" id="KW-0418">Kinase</keyword>
<dbReference type="PANTHER" id="PTHR24421:SF10">
    <property type="entry name" value="NITRATE_NITRITE SENSOR PROTEIN NARQ"/>
    <property type="match status" value="1"/>
</dbReference>
<feature type="domain" description="PAS" evidence="11">
    <location>
        <begin position="217"/>
        <end position="287"/>
    </location>
</feature>
<accession>A0A1M6XHJ7</accession>
<dbReference type="InterPro" id="IPR035965">
    <property type="entry name" value="PAS-like_dom_sf"/>
</dbReference>
<keyword evidence="14" id="KW-1185">Reference proteome</keyword>
<keyword evidence="7" id="KW-0067">ATP-binding</keyword>
<dbReference type="SMART" id="SM00387">
    <property type="entry name" value="HATPase_c"/>
    <property type="match status" value="1"/>
</dbReference>
<dbReference type="GO" id="GO:0005524">
    <property type="term" value="F:ATP binding"/>
    <property type="evidence" value="ECO:0007669"/>
    <property type="project" value="UniProtKB-KW"/>
</dbReference>
<evidence type="ECO:0000313" key="14">
    <source>
        <dbReference type="Proteomes" id="UP000185812"/>
    </source>
</evidence>
<dbReference type="InterPro" id="IPR000700">
    <property type="entry name" value="PAS-assoc_C"/>
</dbReference>
<evidence type="ECO:0000256" key="6">
    <source>
        <dbReference type="ARBA" id="ARBA00022777"/>
    </source>
</evidence>
<dbReference type="NCBIfam" id="TIGR00229">
    <property type="entry name" value="sensory_box"/>
    <property type="match status" value="1"/>
</dbReference>
<dbReference type="STRING" id="633813.SAMN04488087_2602"/>
<dbReference type="EMBL" id="FRAU01000011">
    <property type="protein sequence ID" value="SHL05329.1"/>
    <property type="molecule type" value="Genomic_DNA"/>
</dbReference>
<keyword evidence="9" id="KW-0175">Coiled coil</keyword>
<dbReference type="PANTHER" id="PTHR24421">
    <property type="entry name" value="NITRATE/NITRITE SENSOR PROTEIN NARX-RELATED"/>
    <property type="match status" value="1"/>
</dbReference>
<dbReference type="AlphaFoldDB" id="A0A1M6XHJ7"/>
<evidence type="ECO:0000259" key="10">
    <source>
        <dbReference type="PROSITE" id="PS50109"/>
    </source>
</evidence>
<dbReference type="SMART" id="SM00091">
    <property type="entry name" value="PAS"/>
    <property type="match status" value="2"/>
</dbReference>
<dbReference type="GO" id="GO:0016020">
    <property type="term" value="C:membrane"/>
    <property type="evidence" value="ECO:0007669"/>
    <property type="project" value="InterPro"/>
</dbReference>
<feature type="coiled-coil region" evidence="9">
    <location>
        <begin position="502"/>
        <end position="529"/>
    </location>
</feature>
<dbReference type="GO" id="GO:0046983">
    <property type="term" value="F:protein dimerization activity"/>
    <property type="evidence" value="ECO:0007669"/>
    <property type="project" value="InterPro"/>
</dbReference>
<dbReference type="PROSITE" id="PS50113">
    <property type="entry name" value="PAC"/>
    <property type="match status" value="1"/>
</dbReference>
<name>A0A1M6XHJ7_9BACT</name>
<dbReference type="PROSITE" id="PS50112">
    <property type="entry name" value="PAS"/>
    <property type="match status" value="1"/>
</dbReference>
<dbReference type="Gene3D" id="3.30.450.20">
    <property type="entry name" value="PAS domain"/>
    <property type="match status" value="2"/>
</dbReference>
<dbReference type="InterPro" id="IPR013767">
    <property type="entry name" value="PAS_fold"/>
</dbReference>
<dbReference type="InterPro" id="IPR005467">
    <property type="entry name" value="His_kinase_dom"/>
</dbReference>
<evidence type="ECO:0000256" key="1">
    <source>
        <dbReference type="ARBA" id="ARBA00000085"/>
    </source>
</evidence>
<evidence type="ECO:0000256" key="5">
    <source>
        <dbReference type="ARBA" id="ARBA00022741"/>
    </source>
</evidence>
<evidence type="ECO:0000256" key="4">
    <source>
        <dbReference type="ARBA" id="ARBA00022679"/>
    </source>
</evidence>